<proteinExistence type="predicted"/>
<feature type="compositionally biased region" description="Basic residues" evidence="1">
    <location>
        <begin position="1"/>
        <end position="11"/>
    </location>
</feature>
<feature type="compositionally biased region" description="Polar residues" evidence="1">
    <location>
        <begin position="16"/>
        <end position="32"/>
    </location>
</feature>
<accession>A0A7S0GV55</accession>
<protein>
    <recommendedName>
        <fullName evidence="3">PDZ domain-containing protein</fullName>
    </recommendedName>
</protein>
<feature type="region of interest" description="Disordered" evidence="1">
    <location>
        <begin position="1"/>
        <end position="32"/>
    </location>
</feature>
<reference evidence="2" key="1">
    <citation type="submission" date="2021-01" db="EMBL/GenBank/DDBJ databases">
        <authorList>
            <person name="Corre E."/>
            <person name="Pelletier E."/>
            <person name="Niang G."/>
            <person name="Scheremetjew M."/>
            <person name="Finn R."/>
            <person name="Kale V."/>
            <person name="Holt S."/>
            <person name="Cochrane G."/>
            <person name="Meng A."/>
            <person name="Brown T."/>
            <person name="Cohen L."/>
        </authorList>
    </citation>
    <scope>NUCLEOTIDE SEQUENCE</scope>
    <source>
        <strain evidence="2">CCAC1681</strain>
    </source>
</reference>
<sequence length="523" mass="57607">MRRSQPSRRLVRVSTRAVSTGTSVDTRTATRTNPKVVISQTKRGEIRYSFGAPPEPRYGRAVPEAPAQDDSGEEMRRYAVLDCDGGMAATGLVLTRGPDDLLMVARVYPGGTAEGMLIPGDIILACSVVVNVEDDEGEFVPEFRWHDAVESAAEHTLGILMTHDGELRLRVCRNYQPKMERAVRAAWSELVPTTVARNVRETWSRLLYRRKPTKAPSETKPDVSIGGVWKNLFTVGSGRDVRGDARRCWAEVLDFDASAAVKADEEEPKQAPEREVVCVLAEAEVEEDVEEKNVVVEDEDVEAEVVVAEVEAETNADVEEDEVQEEEEEDDVQEEAEDLKTWEELEVTLDCTAGVNMTGLQFAQREDGLLRVSVCKPGGTASKKVKLNDVLLATTYVVMVPDPTGERRAGIPELEWMDAVHEGHSFNTLQEAMLTHSQEMKLRLARGDVPLGALAAKQTTAPETPPRESPEAEAERRYREAENAREMARKSMRAAASAGAEVPDDIKAWAAKIAAEARATRGA</sequence>
<name>A0A7S0GV55_MICPS</name>
<feature type="region of interest" description="Disordered" evidence="1">
    <location>
        <begin position="455"/>
        <end position="501"/>
    </location>
</feature>
<feature type="region of interest" description="Disordered" evidence="1">
    <location>
        <begin position="311"/>
        <end position="337"/>
    </location>
</feature>
<organism evidence="2">
    <name type="scientific">Micromonas pusilla</name>
    <name type="common">Picoplanktonic green alga</name>
    <name type="synonym">Chromulina pusilla</name>
    <dbReference type="NCBI Taxonomy" id="38833"/>
    <lineage>
        <taxon>Eukaryota</taxon>
        <taxon>Viridiplantae</taxon>
        <taxon>Chlorophyta</taxon>
        <taxon>Mamiellophyceae</taxon>
        <taxon>Mamiellales</taxon>
        <taxon>Mamiellaceae</taxon>
        <taxon>Micromonas</taxon>
    </lineage>
</organism>
<evidence type="ECO:0008006" key="3">
    <source>
        <dbReference type="Google" id="ProtNLM"/>
    </source>
</evidence>
<evidence type="ECO:0000256" key="1">
    <source>
        <dbReference type="SAM" id="MobiDB-lite"/>
    </source>
</evidence>
<gene>
    <name evidence="2" type="ORF">MSP1401_LOCUS10219</name>
</gene>
<evidence type="ECO:0000313" key="2">
    <source>
        <dbReference type="EMBL" id="CAD8447710.1"/>
    </source>
</evidence>
<dbReference type="EMBL" id="HBEN01012291">
    <property type="protein sequence ID" value="CAD8447710.1"/>
    <property type="molecule type" value="Transcribed_RNA"/>
</dbReference>
<feature type="region of interest" description="Disordered" evidence="1">
    <location>
        <begin position="48"/>
        <end position="73"/>
    </location>
</feature>
<feature type="compositionally biased region" description="Basic and acidic residues" evidence="1">
    <location>
        <begin position="465"/>
        <end position="489"/>
    </location>
</feature>
<dbReference type="AlphaFoldDB" id="A0A7S0GV55"/>